<gene>
    <name evidence="2" type="ORF">LPJ61_006282</name>
</gene>
<evidence type="ECO:0000313" key="2">
    <source>
        <dbReference type="EMBL" id="KAJ1719585.1"/>
    </source>
</evidence>
<evidence type="ECO:0000256" key="1">
    <source>
        <dbReference type="SAM" id="SignalP"/>
    </source>
</evidence>
<dbReference type="InterPro" id="IPR009437">
    <property type="entry name" value="Lamprin"/>
</dbReference>
<keyword evidence="3" id="KW-1185">Reference proteome</keyword>
<dbReference type="Pfam" id="PF06403">
    <property type="entry name" value="Lamprin"/>
    <property type="match status" value="1"/>
</dbReference>
<feature type="signal peptide" evidence="1">
    <location>
        <begin position="1"/>
        <end position="24"/>
    </location>
</feature>
<organism evidence="2 3">
    <name type="scientific">Coemansia biformis</name>
    <dbReference type="NCBI Taxonomy" id="1286918"/>
    <lineage>
        <taxon>Eukaryota</taxon>
        <taxon>Fungi</taxon>
        <taxon>Fungi incertae sedis</taxon>
        <taxon>Zoopagomycota</taxon>
        <taxon>Kickxellomycotina</taxon>
        <taxon>Kickxellomycetes</taxon>
        <taxon>Kickxellales</taxon>
        <taxon>Kickxellaceae</taxon>
        <taxon>Coemansia</taxon>
    </lineage>
</organism>
<protein>
    <submittedName>
        <fullName evidence="2">Uncharacterized protein</fullName>
    </submittedName>
</protein>
<dbReference type="AlphaFoldDB" id="A0A9W7XV44"/>
<dbReference type="Proteomes" id="UP001143981">
    <property type="component" value="Unassembled WGS sequence"/>
</dbReference>
<keyword evidence="1" id="KW-0732">Signal</keyword>
<reference evidence="2" key="1">
    <citation type="submission" date="2022-07" db="EMBL/GenBank/DDBJ databases">
        <title>Phylogenomic reconstructions and comparative analyses of Kickxellomycotina fungi.</title>
        <authorList>
            <person name="Reynolds N.K."/>
            <person name="Stajich J.E."/>
            <person name="Barry K."/>
            <person name="Grigoriev I.V."/>
            <person name="Crous P."/>
            <person name="Smith M.E."/>
        </authorList>
    </citation>
    <scope>NUCLEOTIDE SEQUENCE</scope>
    <source>
        <strain evidence="2">BCRC 34381</strain>
    </source>
</reference>
<sequence>MARSTSFATLAAAVLAAIALTAHAAPVADMQKRSDLVYSGLGYSGIGYGDLGYGGLGYGGLGYGGFGYGWGIPLASSVTNAFNANSNLANYNDDTLYVNNKDATVANSNVNTFNSANVIA</sequence>
<name>A0A9W7XV44_9FUNG</name>
<dbReference type="OrthoDB" id="5590575at2759"/>
<dbReference type="EMBL" id="JANBOI010002855">
    <property type="protein sequence ID" value="KAJ1719585.1"/>
    <property type="molecule type" value="Genomic_DNA"/>
</dbReference>
<evidence type="ECO:0000313" key="3">
    <source>
        <dbReference type="Proteomes" id="UP001143981"/>
    </source>
</evidence>
<comment type="caution">
    <text evidence="2">The sequence shown here is derived from an EMBL/GenBank/DDBJ whole genome shotgun (WGS) entry which is preliminary data.</text>
</comment>
<proteinExistence type="predicted"/>
<accession>A0A9W7XV44</accession>
<feature type="chain" id="PRO_5040740989" evidence="1">
    <location>
        <begin position="25"/>
        <end position="120"/>
    </location>
</feature>